<dbReference type="CDD" id="cd03784">
    <property type="entry name" value="GT1_Gtf-like"/>
    <property type="match status" value="1"/>
</dbReference>
<dbReference type="SUPFAM" id="SSF53756">
    <property type="entry name" value="UDP-Glycosyltransferase/glycogen phosphorylase"/>
    <property type="match status" value="1"/>
</dbReference>
<keyword evidence="2" id="KW-0808">Transferase</keyword>
<dbReference type="FunFam" id="3.40.50.2000:FF:000061">
    <property type="entry name" value="UDP-glycosyltransferase 83A1"/>
    <property type="match status" value="1"/>
</dbReference>
<keyword evidence="4" id="KW-1185">Reference proteome</keyword>
<organism evidence="3 4">
    <name type="scientific">Colocasia esculenta</name>
    <name type="common">Wild taro</name>
    <name type="synonym">Arum esculentum</name>
    <dbReference type="NCBI Taxonomy" id="4460"/>
    <lineage>
        <taxon>Eukaryota</taxon>
        <taxon>Viridiplantae</taxon>
        <taxon>Streptophyta</taxon>
        <taxon>Embryophyta</taxon>
        <taxon>Tracheophyta</taxon>
        <taxon>Spermatophyta</taxon>
        <taxon>Magnoliopsida</taxon>
        <taxon>Liliopsida</taxon>
        <taxon>Araceae</taxon>
        <taxon>Aroideae</taxon>
        <taxon>Colocasieae</taxon>
        <taxon>Colocasia</taxon>
    </lineage>
</organism>
<accession>A0A843TQF7</accession>
<dbReference type="PANTHER" id="PTHR11926">
    <property type="entry name" value="GLUCOSYL/GLUCURONOSYL TRANSFERASES"/>
    <property type="match status" value="1"/>
</dbReference>
<dbReference type="Proteomes" id="UP000652761">
    <property type="component" value="Unassembled WGS sequence"/>
</dbReference>
<protein>
    <recommendedName>
        <fullName evidence="5">UDP-glycosyltransferase 83A1</fullName>
    </recommendedName>
</protein>
<dbReference type="GO" id="GO:0080044">
    <property type="term" value="F:quercetin 7-O-glucosyltransferase activity"/>
    <property type="evidence" value="ECO:0007669"/>
    <property type="project" value="TreeGrafter"/>
</dbReference>
<dbReference type="Gene3D" id="3.40.50.2000">
    <property type="entry name" value="Glycogen Phosphorylase B"/>
    <property type="match status" value="2"/>
</dbReference>
<evidence type="ECO:0000256" key="1">
    <source>
        <dbReference type="ARBA" id="ARBA00009995"/>
    </source>
</evidence>
<dbReference type="GO" id="GO:0080043">
    <property type="term" value="F:quercetin 3-O-glucosyltransferase activity"/>
    <property type="evidence" value="ECO:0007669"/>
    <property type="project" value="TreeGrafter"/>
</dbReference>
<evidence type="ECO:0000256" key="2">
    <source>
        <dbReference type="ARBA" id="ARBA00022679"/>
    </source>
</evidence>
<evidence type="ECO:0000313" key="3">
    <source>
        <dbReference type="EMBL" id="MQL73301.1"/>
    </source>
</evidence>
<comment type="caution">
    <text evidence="3">The sequence shown here is derived from an EMBL/GenBank/DDBJ whole genome shotgun (WGS) entry which is preliminary data.</text>
</comment>
<dbReference type="EMBL" id="NMUH01000161">
    <property type="protein sequence ID" value="MQL73301.1"/>
    <property type="molecule type" value="Genomic_DNA"/>
</dbReference>
<dbReference type="OrthoDB" id="5835829at2759"/>
<reference evidence="3" key="1">
    <citation type="submission" date="2017-07" db="EMBL/GenBank/DDBJ databases">
        <title>Taro Niue Genome Assembly and Annotation.</title>
        <authorList>
            <person name="Atibalentja N."/>
            <person name="Keating K."/>
            <person name="Fields C.J."/>
        </authorList>
    </citation>
    <scope>NUCLEOTIDE SEQUENCE</scope>
    <source>
        <strain evidence="3">Niue_2</strain>
        <tissue evidence="3">Leaf</tissue>
    </source>
</reference>
<dbReference type="Pfam" id="PF00201">
    <property type="entry name" value="UDPGT"/>
    <property type="match status" value="1"/>
</dbReference>
<comment type="similarity">
    <text evidence="1">Belongs to the UDP-glycosyltransferase family.</text>
</comment>
<dbReference type="InterPro" id="IPR002213">
    <property type="entry name" value="UDP_glucos_trans"/>
</dbReference>
<dbReference type="PANTHER" id="PTHR11926:SF1412">
    <property type="entry name" value="UDP-GLYCOSYLTRANSFERASE 83A1-LIKE"/>
    <property type="match status" value="1"/>
</dbReference>
<proteinExistence type="inferred from homology"/>
<dbReference type="FunFam" id="3.40.50.2000:FF:000108">
    <property type="entry name" value="UDP-glycosyltransferase 83A1"/>
    <property type="match status" value="1"/>
</dbReference>
<evidence type="ECO:0000313" key="4">
    <source>
        <dbReference type="Proteomes" id="UP000652761"/>
    </source>
</evidence>
<evidence type="ECO:0008006" key="5">
    <source>
        <dbReference type="Google" id="ProtNLM"/>
    </source>
</evidence>
<dbReference type="AlphaFoldDB" id="A0A843TQF7"/>
<name>A0A843TQF7_COLES</name>
<gene>
    <name evidence="3" type="ORF">Taro_005659</name>
</gene>
<sequence>MAMGLPHAVVVPYPAQGHVISLMELSHCLVDSGFRVTFVNTEHIHSRIVAALSEKQTLFSDDMMRLVAVPDGLPPGDDSHSDLGRLTEAILRVMPGHLEELIRKTNESAGDGPKITCVIADQTMAWAMEVARKMGLRAATYWPAPAAALVPMLDIPKLIEDGAIDSEGCPKKERFQLAPCMPAMSTAHLVWNLCGDGPDGETRRMLYRYVLNNNRATKSAELIICNTFSEVELPVLTYAPFIHPVGPLRTGRRAGQPVGHLWSEDKECLAWLDGQPAASVVYVAFGSFTVVGQRQFQELALGLELSGRPFLWVVRPDLLTDGSVTPYPAGFCERVAGRGKMVGWAPQHRVLAHPAVACFFSHCGWNSTMEGVTNGLPFLCWPYFADQHINRDYICDAWRTGLGVSPDAEGVISKEEIKGKLEALLGDEGIKERATQLKEAARKNVEAGGTSCENFRKFVEAMKG</sequence>